<dbReference type="GO" id="GO:0006308">
    <property type="term" value="P:DNA catabolic process"/>
    <property type="evidence" value="ECO:0007669"/>
    <property type="project" value="TreeGrafter"/>
</dbReference>
<comment type="cofactor">
    <cofactor evidence="1">
        <name>Mg(2+)</name>
        <dbReference type="ChEBI" id="CHEBI:18420"/>
    </cofactor>
</comment>
<keyword evidence="5" id="KW-0269">Exonuclease</keyword>
<evidence type="ECO:0000259" key="7">
    <source>
        <dbReference type="Pfam" id="PF22123"/>
    </source>
</evidence>
<feature type="non-terminal residue" evidence="9">
    <location>
        <position position="1"/>
    </location>
</feature>
<reference evidence="9 10" key="1">
    <citation type="submission" date="2024-05" db="EMBL/GenBank/DDBJ databases">
        <authorList>
            <person name="Wallberg A."/>
        </authorList>
    </citation>
    <scope>NUCLEOTIDE SEQUENCE [LARGE SCALE GENOMIC DNA]</scope>
</reference>
<sequence length="310" mass="34937">VPIASSVPPSTSFQRVVIAMSTTGSGSCESICQIAAVHADKVSYVYTRYITPKQESKEATEPEYYVVLNTGSIDSKAVITVAEADAIKGFVDYLCDDDSKKILVAHEGEKFDFPVLLEHVKKYNLMDSFKEVVLGFVDTMPLFKCLFSCRQKYRLMDLARDILGYNGIANSLEQEVSVLAQLISHKAVFPRALLKASLTLDYYRKCDEYDTLYNRNKSTYKMLVKTGVMSDYMAEKTASSGLGYDHLYLAYEAAGQEGLNVLVSLPWGGNGPRVTKNIKFIETLANYFAQLRKNRRPMRHPPWYKPCRFV</sequence>
<evidence type="ECO:0000259" key="8">
    <source>
        <dbReference type="Pfam" id="PF25244"/>
    </source>
</evidence>
<comment type="caution">
    <text evidence="9">The sequence shown here is derived from an EMBL/GenBank/DDBJ whole genome shotgun (WGS) entry which is preliminary data.</text>
</comment>
<protein>
    <recommendedName>
        <fullName evidence="11">Exonuclease domain-containing protein</fullName>
    </recommendedName>
</protein>
<dbReference type="GO" id="GO:0046872">
    <property type="term" value="F:metal ion binding"/>
    <property type="evidence" value="ECO:0007669"/>
    <property type="project" value="UniProtKB-KW"/>
</dbReference>
<dbReference type="InterPro" id="IPR057617">
    <property type="entry name" value="PML_C"/>
</dbReference>
<dbReference type="GO" id="GO:0003676">
    <property type="term" value="F:nucleic acid binding"/>
    <property type="evidence" value="ECO:0007669"/>
    <property type="project" value="InterPro"/>
</dbReference>
<dbReference type="GO" id="GO:0008296">
    <property type="term" value="F:3'-5'-DNA exonuclease activity"/>
    <property type="evidence" value="ECO:0007669"/>
    <property type="project" value="TreeGrafter"/>
</dbReference>
<evidence type="ECO:0000256" key="5">
    <source>
        <dbReference type="ARBA" id="ARBA00022839"/>
    </source>
</evidence>
<dbReference type="Proteomes" id="UP001497623">
    <property type="component" value="Unassembled WGS sequence"/>
</dbReference>
<evidence type="ECO:0000256" key="2">
    <source>
        <dbReference type="ARBA" id="ARBA00022722"/>
    </source>
</evidence>
<organism evidence="9 10">
    <name type="scientific">Meganyctiphanes norvegica</name>
    <name type="common">Northern krill</name>
    <name type="synonym">Thysanopoda norvegica</name>
    <dbReference type="NCBI Taxonomy" id="48144"/>
    <lineage>
        <taxon>Eukaryota</taxon>
        <taxon>Metazoa</taxon>
        <taxon>Ecdysozoa</taxon>
        <taxon>Arthropoda</taxon>
        <taxon>Crustacea</taxon>
        <taxon>Multicrustacea</taxon>
        <taxon>Malacostraca</taxon>
        <taxon>Eumalacostraca</taxon>
        <taxon>Eucarida</taxon>
        <taxon>Euphausiacea</taxon>
        <taxon>Euphausiidae</taxon>
        <taxon>Meganyctiphanes</taxon>
    </lineage>
</organism>
<name>A0AAV2RE12_MEGNR</name>
<dbReference type="InterPro" id="IPR036397">
    <property type="entry name" value="RNaseH_sf"/>
</dbReference>
<evidence type="ECO:0000256" key="1">
    <source>
        <dbReference type="ARBA" id="ARBA00001946"/>
    </source>
</evidence>
<evidence type="ECO:0000256" key="6">
    <source>
        <dbReference type="ARBA" id="ARBA00022842"/>
    </source>
</evidence>
<dbReference type="EMBL" id="CAXKWB010021806">
    <property type="protein sequence ID" value="CAL4123665.1"/>
    <property type="molecule type" value="Genomic_DNA"/>
</dbReference>
<evidence type="ECO:0000313" key="10">
    <source>
        <dbReference type="Proteomes" id="UP001497623"/>
    </source>
</evidence>
<evidence type="ECO:0000256" key="4">
    <source>
        <dbReference type="ARBA" id="ARBA00022801"/>
    </source>
</evidence>
<dbReference type="AlphaFoldDB" id="A0AAV2RE12"/>
<dbReference type="Gene3D" id="3.30.420.10">
    <property type="entry name" value="Ribonuclease H-like superfamily/Ribonuclease H"/>
    <property type="match status" value="1"/>
</dbReference>
<dbReference type="SUPFAM" id="SSF53098">
    <property type="entry name" value="Ribonuclease H-like"/>
    <property type="match status" value="1"/>
</dbReference>
<dbReference type="InterPro" id="IPR040393">
    <property type="entry name" value="TREX1/2"/>
</dbReference>
<feature type="domain" description="Exuperantia RNAse H-like" evidence="7">
    <location>
        <begin position="14"/>
        <end position="145"/>
    </location>
</feature>
<dbReference type="InterPro" id="IPR012337">
    <property type="entry name" value="RNaseH-like_sf"/>
</dbReference>
<dbReference type="PANTHER" id="PTHR13058:SF19">
    <property type="entry name" value="LD40940P"/>
    <property type="match status" value="1"/>
</dbReference>
<keyword evidence="10" id="KW-1185">Reference proteome</keyword>
<dbReference type="Pfam" id="PF25244">
    <property type="entry name" value="PML_C"/>
    <property type="match status" value="1"/>
</dbReference>
<keyword evidence="6" id="KW-0460">Magnesium</keyword>
<dbReference type="InterPro" id="IPR054362">
    <property type="entry name" value="Exu_RNase_H-like"/>
</dbReference>
<dbReference type="GO" id="GO:0005737">
    <property type="term" value="C:cytoplasm"/>
    <property type="evidence" value="ECO:0007669"/>
    <property type="project" value="TreeGrafter"/>
</dbReference>
<proteinExistence type="predicted"/>
<evidence type="ECO:0000313" key="9">
    <source>
        <dbReference type="EMBL" id="CAL4123665.1"/>
    </source>
</evidence>
<feature type="domain" description="PML C-terminal" evidence="8">
    <location>
        <begin position="217"/>
        <end position="290"/>
    </location>
</feature>
<evidence type="ECO:0000256" key="3">
    <source>
        <dbReference type="ARBA" id="ARBA00022723"/>
    </source>
</evidence>
<keyword evidence="2" id="KW-0540">Nuclease</keyword>
<accession>A0AAV2RE12</accession>
<gene>
    <name evidence="9" type="ORF">MNOR_LOCUS24096</name>
</gene>
<evidence type="ECO:0008006" key="11">
    <source>
        <dbReference type="Google" id="ProtNLM"/>
    </source>
</evidence>
<dbReference type="PANTHER" id="PTHR13058">
    <property type="entry name" value="THREE PRIME REPAIR EXONUCLEASE 1, 2"/>
    <property type="match status" value="1"/>
</dbReference>
<dbReference type="Pfam" id="PF22123">
    <property type="entry name" value="Exu_RNase_H_like"/>
    <property type="match status" value="1"/>
</dbReference>
<keyword evidence="4" id="KW-0378">Hydrolase</keyword>
<keyword evidence="3" id="KW-0479">Metal-binding</keyword>